<keyword evidence="4 14" id="KW-0963">Cytoplasm</keyword>
<evidence type="ECO:0000256" key="5">
    <source>
        <dbReference type="ARBA" id="ARBA00022598"/>
    </source>
</evidence>
<accession>A0A1B3WDI4</accession>
<comment type="catalytic activity">
    <reaction evidence="13 14">
        <text>UDP-N-acetyl-alpha-D-muramate + L-alanine + ATP = UDP-N-acetyl-alpha-D-muramoyl-L-alanine + ADP + phosphate + H(+)</text>
        <dbReference type="Rhea" id="RHEA:23372"/>
        <dbReference type="ChEBI" id="CHEBI:15378"/>
        <dbReference type="ChEBI" id="CHEBI:30616"/>
        <dbReference type="ChEBI" id="CHEBI:43474"/>
        <dbReference type="ChEBI" id="CHEBI:57972"/>
        <dbReference type="ChEBI" id="CHEBI:70757"/>
        <dbReference type="ChEBI" id="CHEBI:83898"/>
        <dbReference type="ChEBI" id="CHEBI:456216"/>
        <dbReference type="EC" id="6.3.2.8"/>
    </reaction>
</comment>
<dbReference type="SUPFAM" id="SSF51984">
    <property type="entry name" value="MurCD N-terminal domain"/>
    <property type="match status" value="1"/>
</dbReference>
<dbReference type="EMBL" id="CP017037">
    <property type="protein sequence ID" value="AOH38983.1"/>
    <property type="molecule type" value="Genomic_DNA"/>
</dbReference>
<evidence type="ECO:0000256" key="6">
    <source>
        <dbReference type="ARBA" id="ARBA00022618"/>
    </source>
</evidence>
<evidence type="ECO:0000313" key="18">
    <source>
        <dbReference type="EMBL" id="AOH38983.1"/>
    </source>
</evidence>
<dbReference type="STRING" id="39950.BCB69_02735"/>
<evidence type="ECO:0000256" key="11">
    <source>
        <dbReference type="ARBA" id="ARBA00023306"/>
    </source>
</evidence>
<gene>
    <name evidence="14" type="primary">murC</name>
    <name evidence="18" type="ORF">BCB69_02735</name>
</gene>
<evidence type="ECO:0000259" key="17">
    <source>
        <dbReference type="Pfam" id="PF08245"/>
    </source>
</evidence>
<dbReference type="InterPro" id="IPR013221">
    <property type="entry name" value="Mur_ligase_cen"/>
</dbReference>
<evidence type="ECO:0000259" key="16">
    <source>
        <dbReference type="Pfam" id="PF02875"/>
    </source>
</evidence>
<comment type="pathway">
    <text evidence="2 14">Cell wall biogenesis; peptidoglycan biosynthesis.</text>
</comment>
<dbReference type="KEGG" id="dpn:BCB69_02735"/>
<name>A0A1B3WDI4_9FIRM</name>
<feature type="domain" description="Mur ligase N-terminal catalytic" evidence="15">
    <location>
        <begin position="8"/>
        <end position="102"/>
    </location>
</feature>
<dbReference type="Proteomes" id="UP000094757">
    <property type="component" value="Chromosome"/>
</dbReference>
<feature type="domain" description="Mur ligase central" evidence="17">
    <location>
        <begin position="111"/>
        <end position="290"/>
    </location>
</feature>
<dbReference type="InterPro" id="IPR036565">
    <property type="entry name" value="Mur-like_cat_sf"/>
</dbReference>
<dbReference type="Gene3D" id="3.90.190.20">
    <property type="entry name" value="Mur ligase, C-terminal domain"/>
    <property type="match status" value="1"/>
</dbReference>
<sequence>MHLDTYQKFHFIGIGGMGMRALANILIHMGVNVSGSDVVDSTILHKFREQGATIYLGHKAENIENADVVVISSAISPENPELQEAKNRNIPIFHRSDVLAAMFMWGKGIAVAGAHGKSTTSAMVGQIFKYANVDPTIVLGGATDYLKGNSCYGKGEYVIAEADESDGTFLKFSPFLSIITNIEDDHLDYYGTFENIKKAFIEFIERISDENGVAVVCIDNAGIRSILSQVKKKVITYGFNIEADYQAVNKRYEKNLLLFDVLHKGHILGTIQLHLPGEHNVLNALAAIVTALYCGISFESIQEALSLFCGVHRRFETKAFHHGIWIVDDYAHHPTEIEATLKAAKEISGYRVICAFQPHRYSRTKLLCDEFAVAFDMADILYFTDIYAASEKPLSGVDGKLIPLLVQKNNLSKEVHYVCTLENLVESLYHIARPGDMIITMGAGNIYTVGQKLAQLLDEEGIYNDN</sequence>
<evidence type="ECO:0000259" key="15">
    <source>
        <dbReference type="Pfam" id="PF01225"/>
    </source>
</evidence>
<evidence type="ECO:0000256" key="3">
    <source>
        <dbReference type="ARBA" id="ARBA00012211"/>
    </source>
</evidence>
<dbReference type="Pfam" id="PF02875">
    <property type="entry name" value="Mur_ligase_C"/>
    <property type="match status" value="1"/>
</dbReference>
<dbReference type="GO" id="GO:0009252">
    <property type="term" value="P:peptidoglycan biosynthetic process"/>
    <property type="evidence" value="ECO:0007669"/>
    <property type="project" value="UniProtKB-UniRule"/>
</dbReference>
<dbReference type="Gene3D" id="3.40.50.720">
    <property type="entry name" value="NAD(P)-binding Rossmann-like Domain"/>
    <property type="match status" value="1"/>
</dbReference>
<dbReference type="SUPFAM" id="SSF53623">
    <property type="entry name" value="MurD-like peptide ligases, catalytic domain"/>
    <property type="match status" value="1"/>
</dbReference>
<dbReference type="GO" id="GO:0071555">
    <property type="term" value="P:cell wall organization"/>
    <property type="evidence" value="ECO:0007669"/>
    <property type="project" value="UniProtKB-KW"/>
</dbReference>
<keyword evidence="10 14" id="KW-0573">Peptidoglycan synthesis</keyword>
<dbReference type="Pfam" id="PF01225">
    <property type="entry name" value="Mur_ligase"/>
    <property type="match status" value="1"/>
</dbReference>
<evidence type="ECO:0000256" key="8">
    <source>
        <dbReference type="ARBA" id="ARBA00022840"/>
    </source>
</evidence>
<dbReference type="NCBIfam" id="TIGR01082">
    <property type="entry name" value="murC"/>
    <property type="match status" value="1"/>
</dbReference>
<keyword evidence="11 14" id="KW-0131">Cell cycle</keyword>
<dbReference type="AlphaFoldDB" id="A0A1B3WDI4"/>
<dbReference type="RefSeq" id="WP_069176951.1">
    <property type="nucleotide sequence ID" value="NZ_CP017037.1"/>
</dbReference>
<keyword evidence="7 14" id="KW-0547">Nucleotide-binding</keyword>
<dbReference type="GO" id="GO:0005524">
    <property type="term" value="F:ATP binding"/>
    <property type="evidence" value="ECO:0007669"/>
    <property type="project" value="UniProtKB-UniRule"/>
</dbReference>
<feature type="binding site" evidence="14">
    <location>
        <begin position="113"/>
        <end position="119"/>
    </location>
    <ligand>
        <name>ATP</name>
        <dbReference type="ChEBI" id="CHEBI:30616"/>
    </ligand>
</feature>
<dbReference type="UniPathway" id="UPA00219"/>
<dbReference type="GO" id="GO:0051301">
    <property type="term" value="P:cell division"/>
    <property type="evidence" value="ECO:0007669"/>
    <property type="project" value="UniProtKB-KW"/>
</dbReference>
<evidence type="ECO:0000256" key="1">
    <source>
        <dbReference type="ARBA" id="ARBA00004496"/>
    </source>
</evidence>
<keyword evidence="9 14" id="KW-0133">Cell shape</keyword>
<reference evidence="19" key="1">
    <citation type="submission" date="2016-08" db="EMBL/GenBank/DDBJ databases">
        <authorList>
            <person name="Holder M.E."/>
            <person name="Ajami N.J."/>
            <person name="Petrosino J.F."/>
        </authorList>
    </citation>
    <scope>NUCLEOTIDE SEQUENCE [LARGE SCALE GENOMIC DNA]</scope>
    <source>
        <strain evidence="19">F0677</strain>
    </source>
</reference>
<dbReference type="InterPro" id="IPR036615">
    <property type="entry name" value="Mur_ligase_C_dom_sf"/>
</dbReference>
<comment type="function">
    <text evidence="14">Cell wall formation.</text>
</comment>
<dbReference type="HAMAP" id="MF_00046">
    <property type="entry name" value="MurC"/>
    <property type="match status" value="1"/>
</dbReference>
<evidence type="ECO:0000256" key="14">
    <source>
        <dbReference type="HAMAP-Rule" id="MF_00046"/>
    </source>
</evidence>
<proteinExistence type="inferred from homology"/>
<feature type="domain" description="Mur ligase C-terminal" evidence="16">
    <location>
        <begin position="313"/>
        <end position="444"/>
    </location>
</feature>
<dbReference type="InterPro" id="IPR000713">
    <property type="entry name" value="Mur_ligase_N"/>
</dbReference>
<dbReference type="Pfam" id="PF08245">
    <property type="entry name" value="Mur_ligase_M"/>
    <property type="match status" value="1"/>
</dbReference>
<dbReference type="PANTHER" id="PTHR43445">
    <property type="entry name" value="UDP-N-ACETYLMURAMATE--L-ALANINE LIGASE-RELATED"/>
    <property type="match status" value="1"/>
</dbReference>
<organism evidence="18 19">
    <name type="scientific">Dialister pneumosintes</name>
    <dbReference type="NCBI Taxonomy" id="39950"/>
    <lineage>
        <taxon>Bacteria</taxon>
        <taxon>Bacillati</taxon>
        <taxon>Bacillota</taxon>
        <taxon>Negativicutes</taxon>
        <taxon>Veillonellales</taxon>
        <taxon>Veillonellaceae</taxon>
        <taxon>Dialister</taxon>
    </lineage>
</organism>
<evidence type="ECO:0000256" key="9">
    <source>
        <dbReference type="ARBA" id="ARBA00022960"/>
    </source>
</evidence>
<dbReference type="InterPro" id="IPR004101">
    <property type="entry name" value="Mur_ligase_C"/>
</dbReference>
<evidence type="ECO:0000256" key="4">
    <source>
        <dbReference type="ARBA" id="ARBA00022490"/>
    </source>
</evidence>
<dbReference type="Gene3D" id="3.40.1190.10">
    <property type="entry name" value="Mur-like, catalytic domain"/>
    <property type="match status" value="1"/>
</dbReference>
<keyword evidence="6 14" id="KW-0132">Cell division</keyword>
<comment type="subcellular location">
    <subcellularLocation>
        <location evidence="1 14">Cytoplasm</location>
    </subcellularLocation>
</comment>
<dbReference type="GO" id="GO:0008360">
    <property type="term" value="P:regulation of cell shape"/>
    <property type="evidence" value="ECO:0007669"/>
    <property type="project" value="UniProtKB-KW"/>
</dbReference>
<dbReference type="PANTHER" id="PTHR43445:SF3">
    <property type="entry name" value="UDP-N-ACETYLMURAMATE--L-ALANINE LIGASE"/>
    <property type="match status" value="1"/>
</dbReference>
<evidence type="ECO:0000256" key="12">
    <source>
        <dbReference type="ARBA" id="ARBA00023316"/>
    </source>
</evidence>
<keyword evidence="8 14" id="KW-0067">ATP-binding</keyword>
<dbReference type="EC" id="6.3.2.8" evidence="3 14"/>
<dbReference type="SUPFAM" id="SSF53244">
    <property type="entry name" value="MurD-like peptide ligases, peptide-binding domain"/>
    <property type="match status" value="1"/>
</dbReference>
<keyword evidence="12 14" id="KW-0961">Cell wall biogenesis/degradation</keyword>
<protein>
    <recommendedName>
        <fullName evidence="3 14">UDP-N-acetylmuramate--L-alanine ligase</fullName>
        <ecNumber evidence="3 14">6.3.2.8</ecNumber>
    </recommendedName>
    <alternativeName>
        <fullName evidence="14">UDP-N-acetylmuramoyl-L-alanine synthetase</fullName>
    </alternativeName>
</protein>
<evidence type="ECO:0000256" key="7">
    <source>
        <dbReference type="ARBA" id="ARBA00022741"/>
    </source>
</evidence>
<evidence type="ECO:0000256" key="10">
    <source>
        <dbReference type="ARBA" id="ARBA00022984"/>
    </source>
</evidence>
<dbReference type="GO" id="GO:0005737">
    <property type="term" value="C:cytoplasm"/>
    <property type="evidence" value="ECO:0007669"/>
    <property type="project" value="UniProtKB-SubCell"/>
</dbReference>
<keyword evidence="5 14" id="KW-0436">Ligase</keyword>
<evidence type="ECO:0000256" key="13">
    <source>
        <dbReference type="ARBA" id="ARBA00047833"/>
    </source>
</evidence>
<evidence type="ECO:0000313" key="19">
    <source>
        <dbReference type="Proteomes" id="UP000094757"/>
    </source>
</evidence>
<evidence type="ECO:0000256" key="2">
    <source>
        <dbReference type="ARBA" id="ARBA00004752"/>
    </source>
</evidence>
<dbReference type="GO" id="GO:0008763">
    <property type="term" value="F:UDP-N-acetylmuramate-L-alanine ligase activity"/>
    <property type="evidence" value="ECO:0007669"/>
    <property type="project" value="UniProtKB-UniRule"/>
</dbReference>
<dbReference type="InterPro" id="IPR005758">
    <property type="entry name" value="UDP-N-AcMur_Ala_ligase_MurC"/>
</dbReference>
<comment type="similarity">
    <text evidence="14">Belongs to the MurCDEF family.</text>
</comment>
<dbReference type="InterPro" id="IPR050061">
    <property type="entry name" value="MurCDEF_pg_biosynth"/>
</dbReference>